<name>A0AA37KSP8_9BACT</name>
<dbReference type="EMBL" id="BQOL01000002">
    <property type="protein sequence ID" value="GKI20209.1"/>
    <property type="molecule type" value="Genomic_DNA"/>
</dbReference>
<reference evidence="4" key="1">
    <citation type="submission" date="2022-01" db="EMBL/GenBank/DDBJ databases">
        <title>Novel bile acid biosynthetic pathways are enriched in the microbiome of centenarians.</title>
        <authorList>
            <person name="Sato Y."/>
            <person name="Atarashi K."/>
            <person name="Plichta R.D."/>
            <person name="Arai Y."/>
            <person name="Sasajima S."/>
            <person name="Kearney M.S."/>
            <person name="Suda W."/>
            <person name="Takeshita K."/>
            <person name="Sasaki T."/>
            <person name="Okamoto S."/>
            <person name="Skelly N.A."/>
            <person name="Okamura Y."/>
            <person name="Vlamakis H."/>
            <person name="Li Y."/>
            <person name="Tanoue T."/>
            <person name="Takei H."/>
            <person name="Nittono H."/>
            <person name="Narushima S."/>
            <person name="Irie J."/>
            <person name="Itoh H."/>
            <person name="Moriya K."/>
            <person name="Sugiura Y."/>
            <person name="Suematsu M."/>
            <person name="Moritoki N."/>
            <person name="Shibata S."/>
            <person name="Littman R.D."/>
            <person name="Fischbach A.M."/>
            <person name="Uwamino Y."/>
            <person name="Inoue T."/>
            <person name="Honda A."/>
            <person name="Hattori M."/>
            <person name="Murai T."/>
            <person name="Xavier J.R."/>
            <person name="Hirose N."/>
            <person name="Honda K."/>
        </authorList>
    </citation>
    <scope>NUCLEOTIDE SEQUENCE</scope>
    <source>
        <strain evidence="4">CE91-St16</strain>
    </source>
</reference>
<dbReference type="SUPFAM" id="SSF56529">
    <property type="entry name" value="FAH"/>
    <property type="match status" value="1"/>
</dbReference>
<accession>A0AA37KSP8</accession>
<feature type="compositionally biased region" description="Polar residues" evidence="2">
    <location>
        <begin position="80"/>
        <end position="90"/>
    </location>
</feature>
<evidence type="ECO:0000313" key="4">
    <source>
        <dbReference type="EMBL" id="GKI20209.1"/>
    </source>
</evidence>
<comment type="caution">
    <text evidence="4">The sequence shown here is derived from an EMBL/GenBank/DDBJ whole genome shotgun (WGS) entry which is preliminary data.</text>
</comment>
<dbReference type="GO" id="GO:0046872">
    <property type="term" value="F:metal ion binding"/>
    <property type="evidence" value="ECO:0007669"/>
    <property type="project" value="UniProtKB-KW"/>
</dbReference>
<sequence length="292" mass="32152">MKIICIGRNYAAHAEELNHLIRGGAEYPAEQSRQAGGGAEYPSGLRQIGSATECTAELPQLNRNATGCTAEQSWLDEGNTGCTAEPSSQAGDGAETLPERNRPGCGECSPEPIWFLKPDTALLRNNDPFYIPAFSQEVHYECELVVRIDRVGKSIAERFAHRYYKEVGLGIDFTARDLQRQAAAEGLPWERSKAFDRSAAISPEFVSLQELDGDVQKLHFTLEVNGQTRQTGDTRQMLFTVDRIIAAVSRYMTLRMGDLIYTGTPAGVGPVSPGDNLRAVLEGRELLNFDIR</sequence>
<dbReference type="AlphaFoldDB" id="A0AA37KSP8"/>
<feature type="region of interest" description="Disordered" evidence="2">
    <location>
        <begin position="79"/>
        <end position="103"/>
    </location>
</feature>
<dbReference type="InterPro" id="IPR011234">
    <property type="entry name" value="Fumarylacetoacetase-like_C"/>
</dbReference>
<evidence type="ECO:0000256" key="2">
    <source>
        <dbReference type="SAM" id="MobiDB-lite"/>
    </source>
</evidence>
<evidence type="ECO:0000313" key="5">
    <source>
        <dbReference type="Proteomes" id="UP001055105"/>
    </source>
</evidence>
<dbReference type="PANTHER" id="PTHR11820:SF7">
    <property type="entry name" value="ACYLPYRUVASE FAHD1, MITOCHONDRIAL"/>
    <property type="match status" value="1"/>
</dbReference>
<dbReference type="GO" id="GO:0018773">
    <property type="term" value="F:acetylpyruvate hydrolase activity"/>
    <property type="evidence" value="ECO:0007669"/>
    <property type="project" value="TreeGrafter"/>
</dbReference>
<keyword evidence="1" id="KW-0479">Metal-binding</keyword>
<dbReference type="InterPro" id="IPR036663">
    <property type="entry name" value="Fumarylacetoacetase_C_sf"/>
</dbReference>
<protein>
    <recommendedName>
        <fullName evidence="3">Fumarylacetoacetase-like C-terminal domain-containing protein</fullName>
    </recommendedName>
</protein>
<evidence type="ECO:0000256" key="1">
    <source>
        <dbReference type="ARBA" id="ARBA00022723"/>
    </source>
</evidence>
<evidence type="ECO:0000259" key="3">
    <source>
        <dbReference type="Pfam" id="PF01557"/>
    </source>
</evidence>
<dbReference type="Gene3D" id="3.90.850.10">
    <property type="entry name" value="Fumarylacetoacetase-like, C-terminal domain"/>
    <property type="match status" value="1"/>
</dbReference>
<organism evidence="4 5">
    <name type="scientific">Alistipes finegoldii</name>
    <dbReference type="NCBI Taxonomy" id="214856"/>
    <lineage>
        <taxon>Bacteria</taxon>
        <taxon>Pseudomonadati</taxon>
        <taxon>Bacteroidota</taxon>
        <taxon>Bacteroidia</taxon>
        <taxon>Bacteroidales</taxon>
        <taxon>Rikenellaceae</taxon>
        <taxon>Alistipes</taxon>
    </lineage>
</organism>
<proteinExistence type="predicted"/>
<dbReference type="PANTHER" id="PTHR11820">
    <property type="entry name" value="ACYLPYRUVASE"/>
    <property type="match status" value="1"/>
</dbReference>
<dbReference type="Proteomes" id="UP001055105">
    <property type="component" value="Unassembled WGS sequence"/>
</dbReference>
<dbReference type="Pfam" id="PF01557">
    <property type="entry name" value="FAA_hydrolase"/>
    <property type="match status" value="1"/>
</dbReference>
<feature type="domain" description="Fumarylacetoacetase-like C-terminal" evidence="3">
    <location>
        <begin position="110"/>
        <end position="283"/>
    </location>
</feature>
<gene>
    <name evidence="4" type="ORF">CE91St16_31170</name>
</gene>